<dbReference type="CDD" id="cd02042">
    <property type="entry name" value="ParAB_family"/>
    <property type="match status" value="1"/>
</dbReference>
<reference evidence="2 3" key="1">
    <citation type="submission" date="2019-10" db="EMBL/GenBank/DDBJ databases">
        <title>Draft Genome Sequence of Cytophagaceae sp. SJW1-29.</title>
        <authorList>
            <person name="Choi A."/>
        </authorList>
    </citation>
    <scope>NUCLEOTIDE SEQUENCE [LARGE SCALE GENOMIC DNA]</scope>
    <source>
        <strain evidence="2 3">SJW1-29</strain>
    </source>
</reference>
<feature type="domain" description="CobQ/CobB/MinD/ParA nucleotide binding" evidence="1">
    <location>
        <begin position="8"/>
        <end position="170"/>
    </location>
</feature>
<dbReference type="InterPro" id="IPR002586">
    <property type="entry name" value="CobQ/CobB/MinD/ParA_Nub-bd_dom"/>
</dbReference>
<gene>
    <name evidence="2" type="ORF">GBK04_00215</name>
</gene>
<keyword evidence="3" id="KW-1185">Reference proteome</keyword>
<name>A0A7C9FML6_9BACT</name>
<protein>
    <submittedName>
        <fullName evidence="2">AAA family ATPase</fullName>
    </submittedName>
</protein>
<evidence type="ECO:0000259" key="1">
    <source>
        <dbReference type="Pfam" id="PF01656"/>
    </source>
</evidence>
<evidence type="ECO:0000313" key="3">
    <source>
        <dbReference type="Proteomes" id="UP000479293"/>
    </source>
</evidence>
<comment type="caution">
    <text evidence="2">The sequence shown here is derived from an EMBL/GenBank/DDBJ whole genome shotgun (WGS) entry which is preliminary data.</text>
</comment>
<dbReference type="Gene3D" id="3.40.50.300">
    <property type="entry name" value="P-loop containing nucleotide triphosphate hydrolases"/>
    <property type="match status" value="1"/>
</dbReference>
<dbReference type="EMBL" id="WHLY01000001">
    <property type="protein sequence ID" value="MPR31811.1"/>
    <property type="molecule type" value="Genomic_DNA"/>
</dbReference>
<dbReference type="AlphaFoldDB" id="A0A7C9FML6"/>
<organism evidence="2 3">
    <name type="scientific">Salmonirosea aquatica</name>
    <dbReference type="NCBI Taxonomy" id="2654236"/>
    <lineage>
        <taxon>Bacteria</taxon>
        <taxon>Pseudomonadati</taxon>
        <taxon>Bacteroidota</taxon>
        <taxon>Cytophagia</taxon>
        <taxon>Cytophagales</taxon>
        <taxon>Spirosomataceae</taxon>
        <taxon>Salmonirosea</taxon>
    </lineage>
</organism>
<dbReference type="InterPro" id="IPR050678">
    <property type="entry name" value="DNA_Partitioning_ATPase"/>
</dbReference>
<dbReference type="InterPro" id="IPR027417">
    <property type="entry name" value="P-loop_NTPase"/>
</dbReference>
<accession>A0A7C9FML6</accession>
<dbReference type="PANTHER" id="PTHR13696:SF52">
    <property type="entry name" value="PARA FAMILY PROTEIN CT_582"/>
    <property type="match status" value="1"/>
</dbReference>
<evidence type="ECO:0000313" key="2">
    <source>
        <dbReference type="EMBL" id="MPR31811.1"/>
    </source>
</evidence>
<dbReference type="SUPFAM" id="SSF52540">
    <property type="entry name" value="P-loop containing nucleoside triphosphate hydrolases"/>
    <property type="match status" value="1"/>
</dbReference>
<dbReference type="RefSeq" id="WP_152755808.1">
    <property type="nucleotide sequence ID" value="NZ_WHLY01000001.1"/>
</dbReference>
<dbReference type="Pfam" id="PF01656">
    <property type="entry name" value="CbiA"/>
    <property type="match status" value="1"/>
</dbReference>
<sequence length="220" mass="25132">MKEDTRIISVCSQKGGSGKSAITIWLANCLSRENKRVLVLDADGQRTIAKLRAREIERLGEPENACEVMATDDVASVLDERYEDYDIIFLDLPRMTGPDEAVMALTFCDSLLVPIRLGDSDVLSAFEFIKAAKKMGDIRMERGFDFNIYGVQNFRQHNLRENSDIDRYAEMLDITIFEHALPNRADFMRVGTTDCPLDYTSIAEPYGAFYQEFKQRYQIL</sequence>
<proteinExistence type="predicted"/>
<dbReference type="PANTHER" id="PTHR13696">
    <property type="entry name" value="P-LOOP CONTAINING NUCLEOSIDE TRIPHOSPHATE HYDROLASE"/>
    <property type="match status" value="1"/>
</dbReference>
<dbReference type="Proteomes" id="UP000479293">
    <property type="component" value="Unassembled WGS sequence"/>
</dbReference>